<dbReference type="SUPFAM" id="SSF48264">
    <property type="entry name" value="Cytochrome P450"/>
    <property type="match status" value="1"/>
</dbReference>
<keyword evidence="11 15" id="KW-0408">Iron</keyword>
<dbReference type="InterPro" id="IPR002401">
    <property type="entry name" value="Cyt_P450_E_grp-I"/>
</dbReference>
<evidence type="ECO:0000256" key="2">
    <source>
        <dbReference type="ARBA" id="ARBA00004174"/>
    </source>
</evidence>
<evidence type="ECO:0000256" key="1">
    <source>
        <dbReference type="ARBA" id="ARBA00001971"/>
    </source>
</evidence>
<feature type="transmembrane region" description="Helical" evidence="16">
    <location>
        <begin position="6"/>
        <end position="23"/>
    </location>
</feature>
<dbReference type="InterPro" id="IPR017972">
    <property type="entry name" value="Cyt_P450_CS"/>
</dbReference>
<evidence type="ECO:0000256" key="4">
    <source>
        <dbReference type="ARBA" id="ARBA00010617"/>
    </source>
</evidence>
<dbReference type="CDD" id="cd11056">
    <property type="entry name" value="CYP6-like"/>
    <property type="match status" value="1"/>
</dbReference>
<evidence type="ECO:0000256" key="11">
    <source>
        <dbReference type="ARBA" id="ARBA00023004"/>
    </source>
</evidence>
<evidence type="ECO:0000256" key="3">
    <source>
        <dbReference type="ARBA" id="ARBA00004406"/>
    </source>
</evidence>
<dbReference type="Proteomes" id="UP001652582">
    <property type="component" value="Chromosome 8"/>
</dbReference>
<keyword evidence="13 16" id="KW-0472">Membrane</keyword>
<evidence type="ECO:0000256" key="16">
    <source>
        <dbReference type="SAM" id="Phobius"/>
    </source>
</evidence>
<comment type="similarity">
    <text evidence="4 15">Belongs to the cytochrome P450 family.</text>
</comment>
<dbReference type="EC" id="1.14.14.1" evidence="5"/>
<comment type="catalytic activity">
    <reaction evidence="14">
        <text>an organic molecule + reduced [NADPH--hemoprotein reductase] + O2 = an alcohol + oxidized [NADPH--hemoprotein reductase] + H2O + H(+)</text>
        <dbReference type="Rhea" id="RHEA:17149"/>
        <dbReference type="Rhea" id="RHEA-COMP:11964"/>
        <dbReference type="Rhea" id="RHEA-COMP:11965"/>
        <dbReference type="ChEBI" id="CHEBI:15377"/>
        <dbReference type="ChEBI" id="CHEBI:15378"/>
        <dbReference type="ChEBI" id="CHEBI:15379"/>
        <dbReference type="ChEBI" id="CHEBI:30879"/>
        <dbReference type="ChEBI" id="CHEBI:57618"/>
        <dbReference type="ChEBI" id="CHEBI:58210"/>
        <dbReference type="ChEBI" id="CHEBI:142491"/>
        <dbReference type="EC" id="1.14.14.1"/>
    </reaction>
</comment>
<evidence type="ECO:0000256" key="13">
    <source>
        <dbReference type="ARBA" id="ARBA00023136"/>
    </source>
</evidence>
<dbReference type="PANTHER" id="PTHR24292">
    <property type="entry name" value="CYTOCHROME P450"/>
    <property type="match status" value="1"/>
</dbReference>
<dbReference type="RefSeq" id="XP_052739041.1">
    <property type="nucleotide sequence ID" value="XM_052883081.1"/>
</dbReference>
<dbReference type="InterPro" id="IPR050476">
    <property type="entry name" value="Insect_CytP450_Detox"/>
</dbReference>
<keyword evidence="8" id="KW-0256">Endoplasmic reticulum</keyword>
<keyword evidence="16" id="KW-0812">Transmembrane</keyword>
<proteinExistence type="inferred from homology"/>
<dbReference type="InterPro" id="IPR036396">
    <property type="entry name" value="Cyt_P450_sf"/>
</dbReference>
<dbReference type="Gene3D" id="1.10.630.10">
    <property type="entry name" value="Cytochrome P450"/>
    <property type="match status" value="1"/>
</dbReference>
<dbReference type="GeneID" id="112042826"/>
<accession>A0ABM3LIZ6</accession>
<dbReference type="PRINTS" id="PR00463">
    <property type="entry name" value="EP450I"/>
</dbReference>
<dbReference type="PANTHER" id="PTHR24292:SF54">
    <property type="entry name" value="CYP9F3-RELATED"/>
    <property type="match status" value="1"/>
</dbReference>
<dbReference type="PRINTS" id="PR00385">
    <property type="entry name" value="P450"/>
</dbReference>
<keyword evidence="12 15" id="KW-0503">Monooxygenase</keyword>
<evidence type="ECO:0000256" key="10">
    <source>
        <dbReference type="ARBA" id="ARBA00023002"/>
    </source>
</evidence>
<evidence type="ECO:0000313" key="18">
    <source>
        <dbReference type="RefSeq" id="XP_052739041.1"/>
    </source>
</evidence>
<keyword evidence="16" id="KW-1133">Transmembrane helix</keyword>
<evidence type="ECO:0000256" key="14">
    <source>
        <dbReference type="ARBA" id="ARBA00047827"/>
    </source>
</evidence>
<reference evidence="18" key="1">
    <citation type="submission" date="2025-08" db="UniProtKB">
        <authorList>
            <consortium name="RefSeq"/>
        </authorList>
    </citation>
    <scope>IDENTIFICATION</scope>
</reference>
<dbReference type="PROSITE" id="PS00086">
    <property type="entry name" value="CYTOCHROME_P450"/>
    <property type="match status" value="1"/>
</dbReference>
<comment type="subcellular location">
    <subcellularLocation>
        <location evidence="3">Endoplasmic reticulum membrane</location>
        <topology evidence="3">Peripheral membrane protein</topology>
    </subcellularLocation>
    <subcellularLocation>
        <location evidence="2">Microsome membrane</location>
        <topology evidence="2">Peripheral membrane protein</topology>
    </subcellularLocation>
</comment>
<keyword evidence="9" id="KW-0492">Microsome</keyword>
<name>A0ABM3LIZ6_BICAN</name>
<evidence type="ECO:0000256" key="8">
    <source>
        <dbReference type="ARBA" id="ARBA00022824"/>
    </source>
</evidence>
<keyword evidence="17" id="KW-1185">Reference proteome</keyword>
<sequence length="517" mass="59451">MVLYYILVAFITITICSVHYFLSKNHDYWKKRKVPFLNPSLLFGNYKETILLQKHQTMVAYDICKQFPKEPYIGTFFGTAPALLITDPDLVKLVFTTDYYYFSAREVNDHTSKEPITNNIFFSGGDKWKIQRQNLSPLYSAAKVKGMFHIIKSCANQLETLLEEETRNGSAVDVKTLLAMYTIDIVTSCAFGINCNSMNKNADTSANPFIVLRDKIFDTSKFVGVRLYFRQMWPTLFYALGLSLFDKNLYHFFRSILTAVFASREKTQSSTNDFVDLILTWKKSKVLTGDSLSNEKTGGKKTITLEVNDELLVSQCIGLFAAGFETTSTTLSFVLYEIAKNQDVQLKVIKEVDSYFEKNDTIQYECVNELPYITACIDETLRLYPVLGLIAREVMDDYTLPTGLRLQKRDRVHIPIYYIHHNPDHFPEPEVYRPERFYGDAKKDVKPYTFFPFGEGARLCLGMRFSKMPMNAALLTIFRNYRVELAEDMPTSIPFTMYSLVTTSAIPIKLKLIPRKA</sequence>
<keyword evidence="10 15" id="KW-0560">Oxidoreductase</keyword>
<dbReference type="InterPro" id="IPR001128">
    <property type="entry name" value="Cyt_P450"/>
</dbReference>
<evidence type="ECO:0000256" key="7">
    <source>
        <dbReference type="ARBA" id="ARBA00022723"/>
    </source>
</evidence>
<organism evidence="17 18">
    <name type="scientific">Bicyclus anynana</name>
    <name type="common">Squinting bush brown butterfly</name>
    <dbReference type="NCBI Taxonomy" id="110368"/>
    <lineage>
        <taxon>Eukaryota</taxon>
        <taxon>Metazoa</taxon>
        <taxon>Ecdysozoa</taxon>
        <taxon>Arthropoda</taxon>
        <taxon>Hexapoda</taxon>
        <taxon>Insecta</taxon>
        <taxon>Pterygota</taxon>
        <taxon>Neoptera</taxon>
        <taxon>Endopterygota</taxon>
        <taxon>Lepidoptera</taxon>
        <taxon>Glossata</taxon>
        <taxon>Ditrysia</taxon>
        <taxon>Papilionoidea</taxon>
        <taxon>Nymphalidae</taxon>
        <taxon>Satyrinae</taxon>
        <taxon>Satyrini</taxon>
        <taxon>Mycalesina</taxon>
        <taxon>Bicyclus</taxon>
    </lineage>
</organism>
<keyword evidence="6 15" id="KW-0349">Heme</keyword>
<protein>
    <recommendedName>
        <fullName evidence="5">unspecific monooxygenase</fullName>
        <ecNumber evidence="5">1.14.14.1</ecNumber>
    </recommendedName>
</protein>
<evidence type="ECO:0000313" key="17">
    <source>
        <dbReference type="Proteomes" id="UP001652582"/>
    </source>
</evidence>
<gene>
    <name evidence="18" type="primary">LOC112042826</name>
</gene>
<evidence type="ECO:0000256" key="12">
    <source>
        <dbReference type="ARBA" id="ARBA00023033"/>
    </source>
</evidence>
<evidence type="ECO:0000256" key="15">
    <source>
        <dbReference type="RuleBase" id="RU000461"/>
    </source>
</evidence>
<keyword evidence="7 15" id="KW-0479">Metal-binding</keyword>
<dbReference type="Pfam" id="PF00067">
    <property type="entry name" value="p450"/>
    <property type="match status" value="1"/>
</dbReference>
<comment type="cofactor">
    <cofactor evidence="1">
        <name>heme</name>
        <dbReference type="ChEBI" id="CHEBI:30413"/>
    </cofactor>
</comment>
<evidence type="ECO:0000256" key="9">
    <source>
        <dbReference type="ARBA" id="ARBA00022848"/>
    </source>
</evidence>
<evidence type="ECO:0000256" key="5">
    <source>
        <dbReference type="ARBA" id="ARBA00012109"/>
    </source>
</evidence>
<evidence type="ECO:0000256" key="6">
    <source>
        <dbReference type="ARBA" id="ARBA00022617"/>
    </source>
</evidence>